<dbReference type="RefSeq" id="WP_176639016.1">
    <property type="nucleotide sequence ID" value="NZ_JABXXP010000024.1"/>
</dbReference>
<dbReference type="Proteomes" id="UP000534870">
    <property type="component" value="Unassembled WGS sequence"/>
</dbReference>
<gene>
    <name evidence="1" type="ORF">HUK84_03560</name>
</gene>
<evidence type="ECO:0000313" key="2">
    <source>
        <dbReference type="Proteomes" id="UP000534870"/>
    </source>
</evidence>
<proteinExistence type="predicted"/>
<dbReference type="InterPro" id="IPR036663">
    <property type="entry name" value="Fumarylacetoacetase_C_sf"/>
</dbReference>
<dbReference type="EMBL" id="JABXXP010000024">
    <property type="protein sequence ID" value="NVN10233.1"/>
    <property type="molecule type" value="Genomic_DNA"/>
</dbReference>
<dbReference type="InterPro" id="IPR021269">
    <property type="entry name" value="DUF2848"/>
</dbReference>
<sequence length="220" mass="24324">MKTYSVSLPAVQDVVIAGWAGRDRQDVDHHIQELAAIGVAPPTSTPLFYRVSADRITQAEAIEVVGKDTSGEVEPVLVWSPDGLLVGVGSDHTDRASEAYNVALSKQLCPKIVGTQFWHFDDVRDRWDSLVLRAFCEIDGARSLYQEGVLSALLLPEELIETRRARDNGRFQDGSVMFCGTVPTAAGIFRADAWTVELYDPQTGITLRHRYTVRELPLIA</sequence>
<dbReference type="AlphaFoldDB" id="A0A7Y7ITU2"/>
<dbReference type="Pfam" id="PF11010">
    <property type="entry name" value="DUF2848"/>
    <property type="match status" value="1"/>
</dbReference>
<dbReference type="GO" id="GO:0003824">
    <property type="term" value="F:catalytic activity"/>
    <property type="evidence" value="ECO:0007669"/>
    <property type="project" value="InterPro"/>
</dbReference>
<accession>A0A7Y7ITU2</accession>
<protein>
    <submittedName>
        <fullName evidence="1">DUF2848 domain-containing protein</fullName>
    </submittedName>
</protein>
<name>A0A7Y7ITU2_9PROT</name>
<comment type="caution">
    <text evidence="1">The sequence shown here is derived from an EMBL/GenBank/DDBJ whole genome shotgun (WGS) entry which is preliminary data.</text>
</comment>
<dbReference type="SUPFAM" id="SSF56529">
    <property type="entry name" value="FAH"/>
    <property type="match status" value="1"/>
</dbReference>
<evidence type="ECO:0000313" key="1">
    <source>
        <dbReference type="EMBL" id="NVN10233.1"/>
    </source>
</evidence>
<reference evidence="1 2" key="1">
    <citation type="submission" date="2020-06" db="EMBL/GenBank/DDBJ databases">
        <title>Description of novel acetic acid bacteria.</title>
        <authorList>
            <person name="Sombolestani A."/>
        </authorList>
    </citation>
    <scope>NUCLEOTIDE SEQUENCE [LARGE SCALE GENOMIC DNA]</scope>
    <source>
        <strain evidence="1 2">LMG 31431</strain>
    </source>
</reference>
<organism evidence="1 2">
    <name type="scientific">Nguyenibacter vanlangensis</name>
    <dbReference type="NCBI Taxonomy" id="1216886"/>
    <lineage>
        <taxon>Bacteria</taxon>
        <taxon>Pseudomonadati</taxon>
        <taxon>Pseudomonadota</taxon>
        <taxon>Alphaproteobacteria</taxon>
        <taxon>Acetobacterales</taxon>
        <taxon>Acetobacteraceae</taxon>
        <taxon>Nguyenibacter</taxon>
    </lineage>
</organism>